<protein>
    <recommendedName>
        <fullName evidence="4">Integrase catalytic domain-containing protein</fullName>
    </recommendedName>
</protein>
<name>A0ABU7QBS9_9ACTN</name>
<reference evidence="2 3" key="1">
    <citation type="submission" date="2023-11" db="EMBL/GenBank/DDBJ databases">
        <title>30 novel species of actinomycetes from the DSMZ collection.</title>
        <authorList>
            <person name="Nouioui I."/>
        </authorList>
    </citation>
    <scope>NUCLEOTIDE SEQUENCE [LARGE SCALE GENOMIC DNA]</scope>
    <source>
        <strain evidence="2 3">DSM 41524</strain>
    </source>
</reference>
<evidence type="ECO:0000256" key="1">
    <source>
        <dbReference type="SAM" id="MobiDB-lite"/>
    </source>
</evidence>
<evidence type="ECO:0008006" key="4">
    <source>
        <dbReference type="Google" id="ProtNLM"/>
    </source>
</evidence>
<accession>A0ABU7QBS9</accession>
<organism evidence="2 3">
    <name type="scientific">Streptomyces asiaticus subsp. ignotus</name>
    <dbReference type="NCBI Taxonomy" id="3098222"/>
    <lineage>
        <taxon>Bacteria</taxon>
        <taxon>Bacillati</taxon>
        <taxon>Actinomycetota</taxon>
        <taxon>Actinomycetes</taxon>
        <taxon>Kitasatosporales</taxon>
        <taxon>Streptomycetaceae</taxon>
        <taxon>Streptomyces</taxon>
        <taxon>Streptomyces violaceusniger group</taxon>
    </lineage>
</organism>
<dbReference type="RefSeq" id="WP_330815186.1">
    <property type="nucleotide sequence ID" value="NZ_JAZBJO010000043.1"/>
</dbReference>
<keyword evidence="3" id="KW-1185">Reference proteome</keyword>
<evidence type="ECO:0000313" key="2">
    <source>
        <dbReference type="EMBL" id="MEE4598081.1"/>
    </source>
</evidence>
<comment type="caution">
    <text evidence="2">The sequence shown here is derived from an EMBL/GenBank/DDBJ whole genome shotgun (WGS) entry which is preliminary data.</text>
</comment>
<gene>
    <name evidence="2" type="ORF">V2J94_40580</name>
</gene>
<dbReference type="Proteomes" id="UP001354709">
    <property type="component" value="Unassembled WGS sequence"/>
</dbReference>
<proteinExistence type="predicted"/>
<evidence type="ECO:0000313" key="3">
    <source>
        <dbReference type="Proteomes" id="UP001354709"/>
    </source>
</evidence>
<sequence>MITGQRHLRTVLDQYAEHYNAGRAHRGLDLRAPDHDPNVIPLPAATIRRRQARPPPPADQVSARWPGR</sequence>
<feature type="region of interest" description="Disordered" evidence="1">
    <location>
        <begin position="45"/>
        <end position="68"/>
    </location>
</feature>
<dbReference type="EMBL" id="JAZBJO010000043">
    <property type="protein sequence ID" value="MEE4598081.1"/>
    <property type="molecule type" value="Genomic_DNA"/>
</dbReference>